<evidence type="ECO:0000313" key="4">
    <source>
        <dbReference type="Proteomes" id="UP001347796"/>
    </source>
</evidence>
<evidence type="ECO:0000313" key="3">
    <source>
        <dbReference type="EMBL" id="KAK6166203.1"/>
    </source>
</evidence>
<gene>
    <name evidence="3" type="ORF">SNE40_022957</name>
</gene>
<organism evidence="3 4">
    <name type="scientific">Patella caerulea</name>
    <name type="common">Rayed Mediterranean limpet</name>
    <dbReference type="NCBI Taxonomy" id="87958"/>
    <lineage>
        <taxon>Eukaryota</taxon>
        <taxon>Metazoa</taxon>
        <taxon>Spiralia</taxon>
        <taxon>Lophotrochozoa</taxon>
        <taxon>Mollusca</taxon>
        <taxon>Gastropoda</taxon>
        <taxon>Patellogastropoda</taxon>
        <taxon>Patelloidea</taxon>
        <taxon>Patellidae</taxon>
        <taxon>Patella</taxon>
    </lineage>
</organism>
<evidence type="ECO:0008006" key="5">
    <source>
        <dbReference type="Google" id="ProtNLM"/>
    </source>
</evidence>
<evidence type="ECO:0000256" key="1">
    <source>
        <dbReference type="ARBA" id="ARBA00023054"/>
    </source>
</evidence>
<feature type="coiled-coil region" evidence="2">
    <location>
        <begin position="113"/>
        <end position="226"/>
    </location>
</feature>
<dbReference type="PANTHER" id="PTHR34768">
    <property type="entry name" value="COILED-COIL DOMAIN-CONTAINING PROTEIN 89"/>
    <property type="match status" value="1"/>
</dbReference>
<dbReference type="AlphaFoldDB" id="A0AAN8J003"/>
<dbReference type="Proteomes" id="UP001347796">
    <property type="component" value="Unassembled WGS sequence"/>
</dbReference>
<evidence type="ECO:0000256" key="2">
    <source>
        <dbReference type="SAM" id="Coils"/>
    </source>
</evidence>
<feature type="coiled-coil region" evidence="2">
    <location>
        <begin position="266"/>
        <end position="327"/>
    </location>
</feature>
<accession>A0AAN8J003</accession>
<dbReference type="EMBL" id="JAZGQO010000021">
    <property type="protein sequence ID" value="KAK6166203.1"/>
    <property type="molecule type" value="Genomic_DNA"/>
</dbReference>
<protein>
    <recommendedName>
        <fullName evidence="5">Coiled-coil domain-containing protein 89</fullName>
    </recommendedName>
</protein>
<dbReference type="InterPro" id="IPR043450">
    <property type="entry name" value="CCDC89-like"/>
</dbReference>
<reference evidence="3 4" key="1">
    <citation type="submission" date="2024-01" db="EMBL/GenBank/DDBJ databases">
        <title>The genome of the rayed Mediterranean limpet Patella caerulea (Linnaeus, 1758).</title>
        <authorList>
            <person name="Anh-Thu Weber A."/>
            <person name="Halstead-Nussloch G."/>
        </authorList>
    </citation>
    <scope>NUCLEOTIDE SEQUENCE [LARGE SCALE GENOMIC DNA]</scope>
    <source>
        <strain evidence="3">AATW-2023a</strain>
        <tissue evidence="3">Whole specimen</tissue>
    </source>
</reference>
<comment type="caution">
    <text evidence="3">The sequence shown here is derived from an EMBL/GenBank/DDBJ whole genome shotgun (WGS) entry which is preliminary data.</text>
</comment>
<name>A0AAN8J003_PATCE</name>
<proteinExistence type="predicted"/>
<keyword evidence="4" id="KW-1185">Reference proteome</keyword>
<sequence length="354" mass="41756">MASTPRQKKDLNNIVSDSNQDVNDMQSNLAKLRALSEDDKTEAAMLRSRIDEQGQLIMVLKQRTDESVVKAMTLDKINTKLTDERDRTKDMLNQEIRKFNILDNRFHDLASNHEEMIKIKDEYKRVNVELRNENAKLREENSRLFSGAILEKDQIIGELDTKIRQLQEQSKLMEQRIRHQQSDFRNREEQSKTELQTLQDKYKTDLKSLQQKLQDSEERLKGLNYKLQMQIDGRESQATESSTKLNQMTKERDELLDLAMQRGKLIQKEQTENKLLQKKIEEMDKSVKAMEEKFERQACAVNANLQVKRLKEDLNSADNRYAEMTKEFDAFKKHSNNLLQKERELNQKLRHLVG</sequence>
<keyword evidence="1 2" id="KW-0175">Coiled coil</keyword>
<dbReference type="PANTHER" id="PTHR34768:SF2">
    <property type="entry name" value="COILED-COIL DOMAIN CONTAINING 89"/>
    <property type="match status" value="1"/>
</dbReference>